<evidence type="ECO:0000313" key="1">
    <source>
        <dbReference type="EMBL" id="MCI4379807.1"/>
    </source>
</evidence>
<evidence type="ECO:0000313" key="2">
    <source>
        <dbReference type="Proteomes" id="UP000829447"/>
    </source>
</evidence>
<keyword evidence="2" id="KW-1185">Reference proteome</keyword>
<proteinExistence type="predicted"/>
<comment type="caution">
    <text evidence="1">The sequence shown here is derived from an EMBL/GenBank/DDBJ whole genome shotgun (WGS) entry which is preliminary data.</text>
</comment>
<accession>A0ACC5WL81</accession>
<dbReference type="Proteomes" id="UP000829447">
    <property type="component" value="Linkage Group LG7"/>
</dbReference>
<name>A0ACC5WL81_PANGG</name>
<dbReference type="EMBL" id="CM040460">
    <property type="protein sequence ID" value="MCI4379807.1"/>
    <property type="molecule type" value="Genomic_DNA"/>
</dbReference>
<protein>
    <submittedName>
        <fullName evidence="1">Uncharacterized protein</fullName>
    </submittedName>
</protein>
<sequence>MTDTHTHTHTHTVLLNSWHVYVLFISTLVNFSIVKKKKKSKKMDQGGGVLELHSQDLKMPHTMIMQDFGMGGMAHIDGEHIVVSVPEAVLISDVNTDEGILLEHGLEAEVVEGPGIGREDVIMSESILGAEVAIEEALDADHHVLAAELIEETVPEQVFVTDLMSTHEDSPLDPELVSEEVMVADTEAIVQAHETTPPCATLKTDDDDDGKSTSEDYLMISLDDVGEKLDIGDTPLKISTEVGQDDESKEDEFGSEVIKVYIFKAEGDEDVEIGGTEVVAESDFPNGHAVLEPATASTGRMPREKMVYMAVKDTSQGQEDMNVSEMTDQVYMEVIVGEDEAPAIQEAQLEDSPSNKTFVPVAWAAAYGNNLESHLESKHGATTPYLQISDSISTSRALKQRIKKKKKGETRQCQTAVIIGPDGLPLTVYPCHICGKKFKSRGFLKRHMKNHPDHMFKKKYQCTDCDFTTNKKVSFHNHLESHKLIVKNEKVPEYTEYTRHYREASPLSPNKLILRDKEPKLHKCKYCEYETAEQGLLNRHLLAVHSKNFAHVCAECAKGFRHPSELKKHMRTHTGEKPYGCQRCDFRCADPSNLKTHVKSKHGAELPFKCAHCPQAFADDKDLQRHMEVFQGHKTHQCPHCEHKSTNSSDLKRHIISVHTKDFPHKCDVCEKGFHRPSELKKHAETHRGNKVHQCRHCDFKISDPFTLSRHILSVHTKELPFKCKRCKRGFRQQNELKKHVKTHSGRKVYQCQYCEYNTADASGFKRHVISIHTKDYPHRCDYCKKGFRRPSEKNQHIMRHHKDTLI</sequence>
<organism evidence="1 2">
    <name type="scientific">Pangasianodon gigas</name>
    <name type="common">Mekong giant catfish</name>
    <name type="synonym">Pangasius gigas</name>
    <dbReference type="NCBI Taxonomy" id="30993"/>
    <lineage>
        <taxon>Eukaryota</taxon>
        <taxon>Metazoa</taxon>
        <taxon>Chordata</taxon>
        <taxon>Craniata</taxon>
        <taxon>Vertebrata</taxon>
        <taxon>Euteleostomi</taxon>
        <taxon>Actinopterygii</taxon>
        <taxon>Neopterygii</taxon>
        <taxon>Teleostei</taxon>
        <taxon>Ostariophysi</taxon>
        <taxon>Siluriformes</taxon>
        <taxon>Pangasiidae</taxon>
        <taxon>Pangasianodon</taxon>
    </lineage>
</organism>
<gene>
    <name evidence="1" type="ORF">PGIGA_G00232600</name>
</gene>
<reference evidence="1 2" key="1">
    <citation type="journal article" date="2022" name="bioRxiv">
        <title>An ancient truncated duplication of the anti-Mullerian hormone receptor type 2 gene is a potential conserved master sex determinant in the Pangasiidae catfish family.</title>
        <authorList>
            <person name="Wen M."/>
            <person name="Pan Q."/>
            <person name="Jouanno E."/>
            <person name="Montfort J."/>
            <person name="Zahm M."/>
            <person name="Cabau C."/>
            <person name="Klopp C."/>
            <person name="Iampietro C."/>
            <person name="Roques C."/>
            <person name="Bouchez O."/>
            <person name="Castinel A."/>
            <person name="Donnadieu C."/>
            <person name="Parrinello H."/>
            <person name="Poncet C."/>
            <person name="Belmonte E."/>
            <person name="Gautier V."/>
            <person name="Avarre J.-C."/>
            <person name="Dugue R."/>
            <person name="Gustiano R."/>
            <person name="Ha T.T.T."/>
            <person name="Campet M."/>
            <person name="Sriphairoj K."/>
            <person name="Ribolli J."/>
            <person name="de Almeida F.L."/>
            <person name="Desvignes T."/>
            <person name="Postlethwait J.H."/>
            <person name="Bucao C.F."/>
            <person name="Robinson-Rechavi M."/>
            <person name="Bobe J."/>
            <person name="Herpin A."/>
            <person name="Guiguen Y."/>
        </authorList>
    </citation>
    <scope>NUCLEOTIDE SEQUENCE [LARGE SCALE GENOMIC DNA]</scope>
    <source>
        <strain evidence="1">YG-Dec2019</strain>
    </source>
</reference>